<dbReference type="PANTHER" id="PTHR10202:SF13">
    <property type="entry name" value="PRESENILIN HOMOLOG"/>
    <property type="match status" value="1"/>
</dbReference>
<feature type="compositionally biased region" description="Basic and acidic residues" evidence="12">
    <location>
        <begin position="292"/>
        <end position="313"/>
    </location>
</feature>
<dbReference type="GO" id="GO:0005789">
    <property type="term" value="C:endoplasmic reticulum membrane"/>
    <property type="evidence" value="ECO:0007669"/>
    <property type="project" value="UniProtKB-SubCell"/>
</dbReference>
<reference evidence="13 14" key="1">
    <citation type="journal article" date="2024" name="Nat. Commun.">
        <title>Phylogenomics reveals the evolutionary origins of lichenization in chlorophyte algae.</title>
        <authorList>
            <person name="Puginier C."/>
            <person name="Libourel C."/>
            <person name="Otte J."/>
            <person name="Skaloud P."/>
            <person name="Haon M."/>
            <person name="Grisel S."/>
            <person name="Petersen M."/>
            <person name="Berrin J.G."/>
            <person name="Delaux P.M."/>
            <person name="Dal Grande F."/>
            <person name="Keller J."/>
        </authorList>
    </citation>
    <scope>NUCLEOTIDE SEQUENCE [LARGE SCALE GENOMIC DNA]</scope>
    <source>
        <strain evidence="13 14">SAG 2036</strain>
    </source>
</reference>
<evidence type="ECO:0000256" key="5">
    <source>
        <dbReference type="ARBA" id="ARBA00022976"/>
    </source>
</evidence>
<evidence type="ECO:0000256" key="8">
    <source>
        <dbReference type="ARBA" id="ARBA00023136"/>
    </source>
</evidence>
<evidence type="ECO:0000256" key="6">
    <source>
        <dbReference type="ARBA" id="ARBA00022989"/>
    </source>
</evidence>
<dbReference type="Proteomes" id="UP001465755">
    <property type="component" value="Unassembled WGS sequence"/>
</dbReference>
<accession>A0AAW1Q3R3</accession>
<comment type="similarity">
    <text evidence="1 11">Belongs to the peptidase A22A family.</text>
</comment>
<dbReference type="GO" id="GO:0042500">
    <property type="term" value="F:aspartic endopeptidase activity, intramembrane cleaving"/>
    <property type="evidence" value="ECO:0007669"/>
    <property type="project" value="InterPro"/>
</dbReference>
<keyword evidence="8 11" id="KW-0472">Membrane</keyword>
<comment type="subunit">
    <text evidence="10">Homodimer. Component of the gamma-secretase complex, a complex composed of a presenilin homodimer, nicastrin, aph1 and pen2.</text>
</comment>
<keyword evidence="14" id="KW-1185">Reference proteome</keyword>
<feature type="compositionally biased region" description="Low complexity" evidence="12">
    <location>
        <begin position="377"/>
        <end position="394"/>
    </location>
</feature>
<feature type="transmembrane region" description="Helical" evidence="11">
    <location>
        <begin position="67"/>
        <end position="89"/>
    </location>
</feature>
<dbReference type="AlphaFoldDB" id="A0AAW1Q3R3"/>
<comment type="function">
    <text evidence="9">Probable catalytic subunit of the gamma-secretase complex, an endoprotease complex that catalyzes the intramembrane cleavage of integral membrane proteins such as Notch receptors. Requires the other members of the gamma-secretase complex to have a protease activity.</text>
</comment>
<feature type="transmembrane region" description="Helical" evidence="11">
    <location>
        <begin position="155"/>
        <end position="173"/>
    </location>
</feature>
<comment type="subcellular location">
    <subcellularLocation>
        <location evidence="11">Endoplasmic reticulum membrane</location>
        <topology evidence="11">Multi-pass membrane protein</topology>
    </subcellularLocation>
    <subcellularLocation>
        <location evidence="11">Golgi apparatus membrane</location>
        <topology evidence="11">Multi-pass membrane protein</topology>
    </subcellularLocation>
</comment>
<feature type="compositionally biased region" description="Polar residues" evidence="12">
    <location>
        <begin position="364"/>
        <end position="375"/>
    </location>
</feature>
<evidence type="ECO:0000256" key="10">
    <source>
        <dbReference type="ARBA" id="ARBA00066080"/>
    </source>
</evidence>
<dbReference type="EMBL" id="JALJOQ010000001">
    <property type="protein sequence ID" value="KAK9815153.1"/>
    <property type="molecule type" value="Genomic_DNA"/>
</dbReference>
<feature type="transmembrane region" description="Helical" evidence="11">
    <location>
        <begin position="452"/>
        <end position="471"/>
    </location>
</feature>
<dbReference type="GO" id="GO:0016485">
    <property type="term" value="P:protein processing"/>
    <property type="evidence" value="ECO:0007669"/>
    <property type="project" value="InterPro"/>
</dbReference>
<dbReference type="GO" id="GO:0000139">
    <property type="term" value="C:Golgi membrane"/>
    <property type="evidence" value="ECO:0007669"/>
    <property type="project" value="UniProtKB-SubCell"/>
</dbReference>
<evidence type="ECO:0000256" key="4">
    <source>
        <dbReference type="ARBA" id="ARBA00022824"/>
    </source>
</evidence>
<evidence type="ECO:0000256" key="9">
    <source>
        <dbReference type="ARBA" id="ARBA00053367"/>
    </source>
</evidence>
<keyword evidence="7 11" id="KW-0333">Golgi apparatus</keyword>
<keyword evidence="11" id="KW-0645">Protease</keyword>
<feature type="transmembrane region" description="Helical" evidence="11">
    <location>
        <begin position="12"/>
        <end position="31"/>
    </location>
</feature>
<feature type="transmembrane region" description="Helical" evidence="11">
    <location>
        <begin position="478"/>
        <end position="497"/>
    </location>
</feature>
<proteinExistence type="inferred from homology"/>
<dbReference type="GO" id="GO:0044351">
    <property type="term" value="P:macropinocytosis"/>
    <property type="evidence" value="ECO:0007669"/>
    <property type="project" value="UniProtKB-ARBA"/>
</dbReference>
<feature type="region of interest" description="Disordered" evidence="12">
    <location>
        <begin position="289"/>
        <end position="423"/>
    </location>
</feature>
<feature type="compositionally biased region" description="Basic and acidic residues" evidence="12">
    <location>
        <begin position="343"/>
        <end position="362"/>
    </location>
</feature>
<evidence type="ECO:0000256" key="2">
    <source>
        <dbReference type="ARBA" id="ARBA00022692"/>
    </source>
</evidence>
<keyword evidence="2 11" id="KW-0812">Transmembrane</keyword>
<dbReference type="GO" id="GO:0006509">
    <property type="term" value="P:membrane protein ectodomain proteolysis"/>
    <property type="evidence" value="ECO:0007669"/>
    <property type="project" value="TreeGrafter"/>
</dbReference>
<feature type="region of interest" description="Disordered" evidence="12">
    <location>
        <begin position="229"/>
        <end position="261"/>
    </location>
</feature>
<evidence type="ECO:0000313" key="14">
    <source>
        <dbReference type="Proteomes" id="UP001465755"/>
    </source>
</evidence>
<comment type="caution">
    <text evidence="13">The sequence shown here is derived from an EMBL/GenBank/DDBJ whole genome shotgun (WGS) entry which is preliminary data.</text>
</comment>
<dbReference type="EC" id="3.4.23.-" evidence="11"/>
<evidence type="ECO:0000256" key="1">
    <source>
        <dbReference type="ARBA" id="ARBA00008604"/>
    </source>
</evidence>
<evidence type="ECO:0000256" key="3">
    <source>
        <dbReference type="ARBA" id="ARBA00022801"/>
    </source>
</evidence>
<feature type="transmembrane region" description="Helical" evidence="11">
    <location>
        <begin position="130"/>
        <end position="150"/>
    </location>
</feature>
<dbReference type="PRINTS" id="PR01072">
    <property type="entry name" value="PRESENILIN"/>
</dbReference>
<keyword evidence="5 11" id="KW-0914">Notch signaling pathway</keyword>
<comment type="domain">
    <text evidence="11">The PAL motif is required for normal active site conformation.</text>
</comment>
<keyword evidence="4 11" id="KW-0256">Endoplasmic reticulum</keyword>
<evidence type="ECO:0000256" key="12">
    <source>
        <dbReference type="SAM" id="MobiDB-lite"/>
    </source>
</evidence>
<keyword evidence="6 11" id="KW-1133">Transmembrane helix</keyword>
<dbReference type="PANTHER" id="PTHR10202">
    <property type="entry name" value="PRESENILIN"/>
    <property type="match status" value="1"/>
</dbReference>
<feature type="compositionally biased region" description="Basic residues" evidence="12">
    <location>
        <begin position="229"/>
        <end position="238"/>
    </location>
</feature>
<organism evidence="13 14">
    <name type="scientific">Symbiochloris irregularis</name>
    <dbReference type="NCBI Taxonomy" id="706552"/>
    <lineage>
        <taxon>Eukaryota</taxon>
        <taxon>Viridiplantae</taxon>
        <taxon>Chlorophyta</taxon>
        <taxon>core chlorophytes</taxon>
        <taxon>Trebouxiophyceae</taxon>
        <taxon>Trebouxiales</taxon>
        <taxon>Trebouxiaceae</taxon>
        <taxon>Symbiochloris</taxon>
    </lineage>
</organism>
<protein>
    <recommendedName>
        <fullName evidence="11">Presenilin</fullName>
        <ecNumber evidence="11">3.4.23.-</ecNumber>
    </recommendedName>
</protein>
<name>A0AAW1Q3R3_9CHLO</name>
<dbReference type="FunFam" id="1.10.472.100:FF:000003">
    <property type="entry name" value="Presenilin"/>
    <property type="match status" value="1"/>
</dbReference>
<dbReference type="GO" id="GO:0070765">
    <property type="term" value="C:gamma-secretase complex"/>
    <property type="evidence" value="ECO:0007669"/>
    <property type="project" value="UniProtKB-ARBA"/>
</dbReference>
<dbReference type="Gene3D" id="1.10.472.100">
    <property type="entry name" value="Presenilin"/>
    <property type="match status" value="1"/>
</dbReference>
<sequence>MVRSILDDLGQEVTGIVSPVSICMALTVWLVRILNPDGKDDQNAVAIANIYYHEKADDSAGTKITGAAINAAIFVLFVGIMTFALVCLYKHGYVNIIWGYMGFAGFLIFFVLCGVLLMQLIELYHVRLDIFSFCYMLYNFSMVGVLTLFFMPAPLLLKQGYLIITSVTTAFVFTHVPAWTTWTLLIAMALYDLYAVLTPGGPLKMLLDVAQEREDTIPALIYEARAVRRRPGNQHRRTSGSQSGDELTAIGPQGDNPNLTAASLTGAGVQVIPLPIPLPVPGLVIVGAGDGNRAHDREEATRERLTPRSRGEPADGDEGSSPSSEDSAEQPPAAPSSGRRGRAREDKAQREDENAPLVDHRQTHSSSQRAPSPTRQGPPAGTEPAAGEAAGRAQQGRHRAVGGAQSRAEEEEEEEEEDGPGLPEAIKLGLGDFIFYSVLVGRAAMYDLLTAAAAYLAIIAGLGATLLLLAIQRHALPALPFSIALGVAFYFAARWALEPFLLPLTTQLLYF</sequence>
<dbReference type="InterPro" id="IPR001108">
    <property type="entry name" value="Peptidase_A22A"/>
</dbReference>
<dbReference type="InterPro" id="IPR006639">
    <property type="entry name" value="Preselin/SPP"/>
</dbReference>
<gene>
    <name evidence="13" type="ORF">WJX73_008993</name>
</gene>
<dbReference type="SMART" id="SM00730">
    <property type="entry name" value="PSN"/>
    <property type="match status" value="1"/>
</dbReference>
<feature type="compositionally biased region" description="Low complexity" evidence="12">
    <location>
        <begin position="319"/>
        <end position="338"/>
    </location>
</feature>
<keyword evidence="3 11" id="KW-0378">Hydrolase</keyword>
<comment type="function">
    <text evidence="11">Probable subunit of the gamma-secretase complex, an endoprotease complex that catalyzes the intramembrane cleavage of integral membrane proteins such as Notch receptors.</text>
</comment>
<evidence type="ECO:0000256" key="11">
    <source>
        <dbReference type="RuleBase" id="RU361148"/>
    </source>
</evidence>
<dbReference type="Pfam" id="PF01080">
    <property type="entry name" value="Presenilin"/>
    <property type="match status" value="2"/>
</dbReference>
<dbReference type="InterPro" id="IPR042524">
    <property type="entry name" value="Presenilin_C"/>
</dbReference>
<evidence type="ECO:0000313" key="13">
    <source>
        <dbReference type="EMBL" id="KAK9815153.1"/>
    </source>
</evidence>
<evidence type="ECO:0000256" key="7">
    <source>
        <dbReference type="ARBA" id="ARBA00023034"/>
    </source>
</evidence>
<dbReference type="GO" id="GO:0007219">
    <property type="term" value="P:Notch signaling pathway"/>
    <property type="evidence" value="ECO:0007669"/>
    <property type="project" value="UniProtKB-KW"/>
</dbReference>
<feature type="compositionally biased region" description="Acidic residues" evidence="12">
    <location>
        <begin position="409"/>
        <end position="419"/>
    </location>
</feature>
<feature type="transmembrane region" description="Helical" evidence="11">
    <location>
        <begin position="96"/>
        <end position="118"/>
    </location>
</feature>